<dbReference type="PANTHER" id="PTHR43745">
    <property type="entry name" value="NITROREDUCTASE MJ1384-RELATED"/>
    <property type="match status" value="1"/>
</dbReference>
<accession>A0A6N2T7U7</accession>
<sequence>MGKCGTSASVNHSRRKAMKKIILSLLAAGLSGTALLHAAEPVKLDQPDLERGAPIMKALSDRQSIRSFSEKMLSQKDLSDLLWAANGINRQESGKRTAPSAMNRQDVKIYVCTKDASYLYDHKAHAMVPVSDGDARPADAPVCLVLVTDTAEPWAAMDAGIVSQNISLFCSGTGLATYPRASMNKEALAKALKLASPQTPMLCHPVGYKK</sequence>
<feature type="domain" description="Nitroreductase" evidence="2">
    <location>
        <begin position="60"/>
        <end position="208"/>
    </location>
</feature>
<protein>
    <submittedName>
        <fullName evidence="3">Nitroreductase family protein</fullName>
    </submittedName>
</protein>
<gene>
    <name evidence="3" type="ORF">AMLFYP55_02466</name>
</gene>
<reference evidence="3" key="1">
    <citation type="submission" date="2019-11" db="EMBL/GenBank/DDBJ databases">
        <authorList>
            <person name="Feng L."/>
        </authorList>
    </citation>
    <scope>NUCLEOTIDE SEQUENCE</scope>
    <source>
        <strain evidence="3">AMuciniphilaLFYP55</strain>
    </source>
</reference>
<dbReference type="EMBL" id="CACRSS010000005">
    <property type="protein sequence ID" value="VYT00973.1"/>
    <property type="molecule type" value="Genomic_DNA"/>
</dbReference>
<name>A0A6N2T7U7_9BACT</name>
<dbReference type="InterPro" id="IPR052544">
    <property type="entry name" value="Bacteriocin_Proc_Enz"/>
</dbReference>
<evidence type="ECO:0000259" key="2">
    <source>
        <dbReference type="Pfam" id="PF00881"/>
    </source>
</evidence>
<feature type="signal peptide" evidence="1">
    <location>
        <begin position="1"/>
        <end position="38"/>
    </location>
</feature>
<dbReference type="Gene3D" id="3.40.109.10">
    <property type="entry name" value="NADH Oxidase"/>
    <property type="match status" value="1"/>
</dbReference>
<keyword evidence="1" id="KW-0732">Signal</keyword>
<dbReference type="InterPro" id="IPR029479">
    <property type="entry name" value="Nitroreductase"/>
</dbReference>
<evidence type="ECO:0000313" key="3">
    <source>
        <dbReference type="EMBL" id="VYT00973.1"/>
    </source>
</evidence>
<dbReference type="AlphaFoldDB" id="A0A6N2T7U7"/>
<dbReference type="Pfam" id="PF00881">
    <property type="entry name" value="Nitroreductase"/>
    <property type="match status" value="1"/>
</dbReference>
<dbReference type="CDD" id="cd02142">
    <property type="entry name" value="McbC_SagB-like_oxidoreductase"/>
    <property type="match status" value="1"/>
</dbReference>
<dbReference type="SUPFAM" id="SSF55469">
    <property type="entry name" value="FMN-dependent nitroreductase-like"/>
    <property type="match status" value="1"/>
</dbReference>
<dbReference type="PANTHER" id="PTHR43745:SF2">
    <property type="entry name" value="NITROREDUCTASE MJ1384-RELATED"/>
    <property type="match status" value="1"/>
</dbReference>
<organism evidence="3">
    <name type="scientific">Akkermansia muciniphila</name>
    <dbReference type="NCBI Taxonomy" id="239935"/>
    <lineage>
        <taxon>Bacteria</taxon>
        <taxon>Pseudomonadati</taxon>
        <taxon>Verrucomicrobiota</taxon>
        <taxon>Verrucomicrobiia</taxon>
        <taxon>Verrucomicrobiales</taxon>
        <taxon>Akkermansiaceae</taxon>
        <taxon>Akkermansia</taxon>
    </lineage>
</organism>
<evidence type="ECO:0000256" key="1">
    <source>
        <dbReference type="SAM" id="SignalP"/>
    </source>
</evidence>
<dbReference type="GO" id="GO:0016491">
    <property type="term" value="F:oxidoreductase activity"/>
    <property type="evidence" value="ECO:0007669"/>
    <property type="project" value="InterPro"/>
</dbReference>
<dbReference type="InterPro" id="IPR000415">
    <property type="entry name" value="Nitroreductase-like"/>
</dbReference>
<proteinExistence type="predicted"/>
<feature type="chain" id="PRO_5027045169" evidence="1">
    <location>
        <begin position="39"/>
        <end position="210"/>
    </location>
</feature>